<dbReference type="EC" id="2.7.13.3" evidence="2"/>
<feature type="domain" description="Histidine kinase" evidence="8">
    <location>
        <begin position="196"/>
        <end position="389"/>
    </location>
</feature>
<dbReference type="SUPFAM" id="SSF55874">
    <property type="entry name" value="ATPase domain of HSP90 chaperone/DNA topoisomerase II/histidine kinase"/>
    <property type="match status" value="1"/>
</dbReference>
<dbReference type="RefSeq" id="WP_265766231.1">
    <property type="nucleotide sequence ID" value="NZ_JAGGJA010000007.1"/>
</dbReference>
<gene>
    <name evidence="9" type="ORF">J6I44_11315</name>
</gene>
<keyword evidence="7" id="KW-0067">ATP-binding</keyword>
<evidence type="ECO:0000256" key="3">
    <source>
        <dbReference type="ARBA" id="ARBA00022553"/>
    </source>
</evidence>
<dbReference type="InterPro" id="IPR011495">
    <property type="entry name" value="Sig_transdc_His_kin_sub2_dim/P"/>
</dbReference>
<evidence type="ECO:0000256" key="7">
    <source>
        <dbReference type="ARBA" id="ARBA00022840"/>
    </source>
</evidence>
<dbReference type="SUPFAM" id="SSF55781">
    <property type="entry name" value="GAF domain-like"/>
    <property type="match status" value="1"/>
</dbReference>
<dbReference type="Gene3D" id="3.30.565.10">
    <property type="entry name" value="Histidine kinase-like ATPase, C-terminal domain"/>
    <property type="match status" value="1"/>
</dbReference>
<dbReference type="PANTHER" id="PTHR41523">
    <property type="entry name" value="TWO-COMPONENT SYSTEM SENSOR PROTEIN"/>
    <property type="match status" value="1"/>
</dbReference>
<evidence type="ECO:0000313" key="10">
    <source>
        <dbReference type="Proteomes" id="UP001207918"/>
    </source>
</evidence>
<dbReference type="Proteomes" id="UP001207918">
    <property type="component" value="Unassembled WGS sequence"/>
</dbReference>
<dbReference type="Pfam" id="PF02518">
    <property type="entry name" value="HATPase_c"/>
    <property type="match status" value="1"/>
</dbReference>
<reference evidence="9 10" key="1">
    <citation type="submission" date="2021-03" db="EMBL/GenBank/DDBJ databases">
        <title>Aliifodinibius sp. nov., a new bacterium isolated from saline soil.</title>
        <authorList>
            <person name="Galisteo C."/>
            <person name="De La Haba R."/>
            <person name="Sanchez-Porro C."/>
            <person name="Ventosa A."/>
        </authorList>
    </citation>
    <scope>NUCLEOTIDE SEQUENCE [LARGE SCALE GENOMIC DNA]</scope>
    <source>
        <strain evidence="9 10">1BSP15-2V2</strain>
    </source>
</reference>
<dbReference type="Pfam" id="PF07568">
    <property type="entry name" value="HisKA_2"/>
    <property type="match status" value="1"/>
</dbReference>
<keyword evidence="6" id="KW-0418">Kinase</keyword>
<dbReference type="PANTHER" id="PTHR41523:SF8">
    <property type="entry name" value="ETHYLENE RESPONSE SENSOR PROTEIN"/>
    <property type="match status" value="1"/>
</dbReference>
<dbReference type="InterPro" id="IPR003018">
    <property type="entry name" value="GAF"/>
</dbReference>
<protein>
    <recommendedName>
        <fullName evidence="2">histidine kinase</fullName>
        <ecNumber evidence="2">2.7.13.3</ecNumber>
    </recommendedName>
</protein>
<evidence type="ECO:0000256" key="4">
    <source>
        <dbReference type="ARBA" id="ARBA00022679"/>
    </source>
</evidence>
<dbReference type="InterPro" id="IPR036890">
    <property type="entry name" value="HATPase_C_sf"/>
</dbReference>
<dbReference type="Gene3D" id="3.30.450.40">
    <property type="match status" value="1"/>
</dbReference>
<dbReference type="InterPro" id="IPR005467">
    <property type="entry name" value="His_kinase_dom"/>
</dbReference>
<proteinExistence type="predicted"/>
<evidence type="ECO:0000313" key="9">
    <source>
        <dbReference type="EMBL" id="MCW9707445.1"/>
    </source>
</evidence>
<evidence type="ECO:0000259" key="8">
    <source>
        <dbReference type="PROSITE" id="PS50109"/>
    </source>
</evidence>
<evidence type="ECO:0000256" key="2">
    <source>
        <dbReference type="ARBA" id="ARBA00012438"/>
    </source>
</evidence>
<comment type="catalytic activity">
    <reaction evidence="1">
        <text>ATP + protein L-histidine = ADP + protein N-phospho-L-histidine.</text>
        <dbReference type="EC" id="2.7.13.3"/>
    </reaction>
</comment>
<sequence>MFELEQKEDTQGISTEASESERMEILVKRMNKISRCETIASVVDESIKTVKSIVTAEFANLILIDRNKGVFRSPPLSKIKKDGEIGLSWSKQKALAEKVLATGKPFTFDKDVQASFLVKEIDEKIQQAICLPLKSGKGNIVGILQVVSLRESNALNEESIRLVKLLAQHVACVIESIEQANELESRLREDELLMTEIHHRLKNNLSTITSLIEVDLSEISDQNAIDTLQRTSSRIQSITQVHSLLYQLGTKKSVDLANYFRNLTHKIIDTFSNNEETICISIEADDIQEIEADKAMTCGLIMNELILNAYKHAFSSMQQGEIKILISEDQEENIEIVVSDNGKGIGNNFAIGKEDSIGCWVIKALADRLEGSINVSTENGTRYSLRFSR</sequence>
<evidence type="ECO:0000256" key="1">
    <source>
        <dbReference type="ARBA" id="ARBA00000085"/>
    </source>
</evidence>
<organism evidence="9 10">
    <name type="scientific">Fodinibius salsisoli</name>
    <dbReference type="NCBI Taxonomy" id="2820877"/>
    <lineage>
        <taxon>Bacteria</taxon>
        <taxon>Pseudomonadati</taxon>
        <taxon>Balneolota</taxon>
        <taxon>Balneolia</taxon>
        <taxon>Balneolales</taxon>
        <taxon>Balneolaceae</taxon>
        <taxon>Fodinibius</taxon>
    </lineage>
</organism>
<dbReference type="InterPro" id="IPR029016">
    <property type="entry name" value="GAF-like_dom_sf"/>
</dbReference>
<evidence type="ECO:0000256" key="6">
    <source>
        <dbReference type="ARBA" id="ARBA00022777"/>
    </source>
</evidence>
<keyword evidence="4" id="KW-0808">Transferase</keyword>
<dbReference type="PROSITE" id="PS50109">
    <property type="entry name" value="HIS_KIN"/>
    <property type="match status" value="1"/>
</dbReference>
<dbReference type="InterPro" id="IPR003594">
    <property type="entry name" value="HATPase_dom"/>
</dbReference>
<dbReference type="SMART" id="SM00065">
    <property type="entry name" value="GAF"/>
    <property type="match status" value="1"/>
</dbReference>
<keyword evidence="10" id="KW-1185">Reference proteome</keyword>
<keyword evidence="3" id="KW-0597">Phosphoprotein</keyword>
<evidence type="ECO:0000256" key="5">
    <source>
        <dbReference type="ARBA" id="ARBA00022741"/>
    </source>
</evidence>
<dbReference type="EMBL" id="JAGGJA010000007">
    <property type="protein sequence ID" value="MCW9707445.1"/>
    <property type="molecule type" value="Genomic_DNA"/>
</dbReference>
<comment type="caution">
    <text evidence="9">The sequence shown here is derived from an EMBL/GenBank/DDBJ whole genome shotgun (WGS) entry which is preliminary data.</text>
</comment>
<dbReference type="Pfam" id="PF13185">
    <property type="entry name" value="GAF_2"/>
    <property type="match status" value="1"/>
</dbReference>
<name>A0ABT3PNL8_9BACT</name>
<keyword evidence="5" id="KW-0547">Nucleotide-binding</keyword>
<accession>A0ABT3PNL8</accession>